<gene>
    <name evidence="3" type="ORF">FB00_06935</name>
</gene>
<feature type="domain" description="DUF6752" evidence="2">
    <location>
        <begin position="38"/>
        <end position="67"/>
    </location>
</feature>
<dbReference type="PATRIC" id="fig|264251.5.peg.1413"/>
<dbReference type="Proteomes" id="UP000035265">
    <property type="component" value="Unassembled WGS sequence"/>
</dbReference>
<dbReference type="STRING" id="264251.FB00_06935"/>
<evidence type="ECO:0000313" key="4">
    <source>
        <dbReference type="Proteomes" id="UP000035265"/>
    </source>
</evidence>
<evidence type="ECO:0000256" key="1">
    <source>
        <dbReference type="SAM" id="Coils"/>
    </source>
</evidence>
<keyword evidence="4" id="KW-1185">Reference proteome</keyword>
<sequence>MKQKIIAVGDRVAPSLMARLRGKPLPNHAQVLEELAQLREDVRDLRAEIDECRRDNVRIAELTDIVEARLAAPRSVD</sequence>
<accession>A0A0H2KPP1</accession>
<dbReference type="AlphaFoldDB" id="A0A0H2KPP1"/>
<organism evidence="3 4">
    <name type="scientific">Cellulosimicrobium funkei</name>
    <dbReference type="NCBI Taxonomy" id="264251"/>
    <lineage>
        <taxon>Bacteria</taxon>
        <taxon>Bacillati</taxon>
        <taxon>Actinomycetota</taxon>
        <taxon>Actinomycetes</taxon>
        <taxon>Micrococcales</taxon>
        <taxon>Promicromonosporaceae</taxon>
        <taxon>Cellulosimicrobium</taxon>
    </lineage>
</organism>
<feature type="coiled-coil region" evidence="1">
    <location>
        <begin position="28"/>
        <end position="55"/>
    </location>
</feature>
<evidence type="ECO:0000313" key="3">
    <source>
        <dbReference type="EMBL" id="KLN35501.1"/>
    </source>
</evidence>
<name>A0A0H2KPP1_9MICO</name>
<comment type="caution">
    <text evidence="3">The sequence shown here is derived from an EMBL/GenBank/DDBJ whole genome shotgun (WGS) entry which is preliminary data.</text>
</comment>
<dbReference type="EMBL" id="JNBQ01000004">
    <property type="protein sequence ID" value="KLN35501.1"/>
    <property type="molecule type" value="Genomic_DNA"/>
</dbReference>
<proteinExistence type="predicted"/>
<dbReference type="RefSeq" id="WP_047232122.1">
    <property type="nucleotide sequence ID" value="NZ_JNBQ01000004.1"/>
</dbReference>
<evidence type="ECO:0000259" key="2">
    <source>
        <dbReference type="Pfam" id="PF20537"/>
    </source>
</evidence>
<reference evidence="3 4" key="1">
    <citation type="submission" date="2014-05" db="EMBL/GenBank/DDBJ databases">
        <title>Cellulosimicrobium funkei U11 genome.</title>
        <authorList>
            <person name="Hu C."/>
            <person name="Gong Y."/>
            <person name="Wan W."/>
            <person name="Jiang M."/>
        </authorList>
    </citation>
    <scope>NUCLEOTIDE SEQUENCE [LARGE SCALE GENOMIC DNA]</scope>
    <source>
        <strain evidence="3 4">U11</strain>
    </source>
</reference>
<dbReference type="Pfam" id="PF20537">
    <property type="entry name" value="DUF6752"/>
    <property type="match status" value="1"/>
</dbReference>
<protein>
    <recommendedName>
        <fullName evidence="2">DUF6752 domain-containing protein</fullName>
    </recommendedName>
</protein>
<dbReference type="InterPro" id="IPR046640">
    <property type="entry name" value="DUF6752"/>
</dbReference>
<keyword evidence="1" id="KW-0175">Coiled coil</keyword>